<organism evidence="4 5">
    <name type="scientific">Aquilutibacter rugosus</name>
    <dbReference type="NCBI Taxonomy" id="3115820"/>
    <lineage>
        <taxon>Bacteria</taxon>
        <taxon>Pseudomonadati</taxon>
        <taxon>Pseudomonadota</taxon>
        <taxon>Gammaproteobacteria</taxon>
        <taxon>Lysobacterales</taxon>
        <taxon>Lysobacteraceae</taxon>
        <taxon>Aquilutibacter</taxon>
    </lineage>
</organism>
<keyword evidence="1" id="KW-0175">Coiled coil</keyword>
<dbReference type="RefSeq" id="WP_331703224.1">
    <property type="nucleotide sequence ID" value="NZ_JAZHBO010000001.1"/>
</dbReference>
<keyword evidence="3" id="KW-0812">Transmembrane</keyword>
<keyword evidence="3" id="KW-1133">Transmembrane helix</keyword>
<keyword evidence="3" id="KW-0472">Membrane</keyword>
<accession>A0ABU7UWZ8</accession>
<feature type="transmembrane region" description="Helical" evidence="3">
    <location>
        <begin position="398"/>
        <end position="420"/>
    </location>
</feature>
<comment type="caution">
    <text evidence="4">The sequence shown here is derived from an EMBL/GenBank/DDBJ whole genome shotgun (WGS) entry which is preliminary data.</text>
</comment>
<evidence type="ECO:0000256" key="3">
    <source>
        <dbReference type="SAM" id="Phobius"/>
    </source>
</evidence>
<dbReference type="Proteomes" id="UP001356170">
    <property type="component" value="Unassembled WGS sequence"/>
</dbReference>
<evidence type="ECO:0000256" key="1">
    <source>
        <dbReference type="SAM" id="Coils"/>
    </source>
</evidence>
<feature type="coiled-coil region" evidence="1">
    <location>
        <begin position="254"/>
        <end position="340"/>
    </location>
</feature>
<reference evidence="4 5" key="1">
    <citation type="submission" date="2024-01" db="EMBL/GenBank/DDBJ databases">
        <title>Novel species of the genus Luteimonas isolated from rivers.</title>
        <authorList>
            <person name="Lu H."/>
        </authorList>
    </citation>
    <scope>NUCLEOTIDE SEQUENCE [LARGE SCALE GENOMIC DNA]</scope>
    <source>
        <strain evidence="4 5">FXH3W</strain>
    </source>
</reference>
<feature type="compositionally biased region" description="Low complexity" evidence="2">
    <location>
        <begin position="363"/>
        <end position="373"/>
    </location>
</feature>
<keyword evidence="5" id="KW-1185">Reference proteome</keyword>
<sequence>MSEQALLEVHLYADGRKVALFGAPTRPAYLPSSDFVGLINQDPRPVTGDYAVDLSRFAVRAGVVKTLTWLAVYRGRPDPVLGDRGNYVGAGLWLPDNPLIALDQVIEALRHVVDRIVSTMDANPTQAQAQLNVQLPDYANGAIEWLRSHAIGGPTDPDLGLQGSEGAPRDAQRTTVRMRNVFGVDALATLSAAMIARTRAGMTRLLLLQDEQAATEPRVEERKRALESLFGVSTPLNALNHHAVNFSVGSAARERAAREAEQRAQAERAQAQADLGTVQEELELLRQTAERQRLDLQRADAALRNEKTAHEQTREQADEANRLRSELERAQADFQAYKVKVRNAGQSPELGDRLRAKVTQVMQPSPARSSSGSSRGGGARRVQRSGRDAAAFWDNNRLMLYVALAIIGALILGSMGVTYYRDQQRTKAAQSAPTIDPLPAPVPQQGVIDATADPNATLQQPAVVDPAAVAPSTTTP</sequence>
<feature type="region of interest" description="Disordered" evidence="2">
    <location>
        <begin position="430"/>
        <end position="476"/>
    </location>
</feature>
<dbReference type="EMBL" id="JAZHBO010000001">
    <property type="protein sequence ID" value="MEF2155096.1"/>
    <property type="molecule type" value="Genomic_DNA"/>
</dbReference>
<protein>
    <submittedName>
        <fullName evidence="4">Uncharacterized protein</fullName>
    </submittedName>
</protein>
<gene>
    <name evidence="4" type="ORF">V3390_02465</name>
</gene>
<feature type="compositionally biased region" description="Low complexity" evidence="2">
    <location>
        <begin position="461"/>
        <end position="476"/>
    </location>
</feature>
<name>A0ABU7UWZ8_9GAMM</name>
<evidence type="ECO:0000313" key="4">
    <source>
        <dbReference type="EMBL" id="MEF2155096.1"/>
    </source>
</evidence>
<proteinExistence type="predicted"/>
<evidence type="ECO:0000313" key="5">
    <source>
        <dbReference type="Proteomes" id="UP001356170"/>
    </source>
</evidence>
<feature type="region of interest" description="Disordered" evidence="2">
    <location>
        <begin position="359"/>
        <end position="385"/>
    </location>
</feature>
<feature type="region of interest" description="Disordered" evidence="2">
    <location>
        <begin position="154"/>
        <end position="173"/>
    </location>
</feature>
<evidence type="ECO:0000256" key="2">
    <source>
        <dbReference type="SAM" id="MobiDB-lite"/>
    </source>
</evidence>